<protein>
    <submittedName>
        <fullName evidence="2">Uncharacterized protein</fullName>
    </submittedName>
</protein>
<evidence type="ECO:0000256" key="1">
    <source>
        <dbReference type="SAM" id="MobiDB-lite"/>
    </source>
</evidence>
<evidence type="ECO:0000313" key="3">
    <source>
        <dbReference type="Proteomes" id="UP000475862"/>
    </source>
</evidence>
<comment type="caution">
    <text evidence="2">The sequence shown here is derived from an EMBL/GenBank/DDBJ whole genome shotgun (WGS) entry which is preliminary data.</text>
</comment>
<reference evidence="2 3" key="1">
    <citation type="submission" date="2019-08" db="EMBL/GenBank/DDBJ databases">
        <title>The genome of the soybean aphid Biotype 1, its phylome, world population structure and adaptation to the North American continent.</title>
        <authorList>
            <person name="Giordano R."/>
            <person name="Donthu R.K."/>
            <person name="Hernandez A.G."/>
            <person name="Wright C.L."/>
            <person name="Zimin A.V."/>
        </authorList>
    </citation>
    <scope>NUCLEOTIDE SEQUENCE [LARGE SCALE GENOMIC DNA]</scope>
    <source>
        <tissue evidence="2">Whole aphids</tissue>
    </source>
</reference>
<organism evidence="2 3">
    <name type="scientific">Aphis glycines</name>
    <name type="common">Soybean aphid</name>
    <dbReference type="NCBI Taxonomy" id="307491"/>
    <lineage>
        <taxon>Eukaryota</taxon>
        <taxon>Metazoa</taxon>
        <taxon>Ecdysozoa</taxon>
        <taxon>Arthropoda</taxon>
        <taxon>Hexapoda</taxon>
        <taxon>Insecta</taxon>
        <taxon>Pterygota</taxon>
        <taxon>Neoptera</taxon>
        <taxon>Paraneoptera</taxon>
        <taxon>Hemiptera</taxon>
        <taxon>Sternorrhyncha</taxon>
        <taxon>Aphidomorpha</taxon>
        <taxon>Aphidoidea</taxon>
        <taxon>Aphididae</taxon>
        <taxon>Aphidini</taxon>
        <taxon>Aphis</taxon>
        <taxon>Aphis</taxon>
    </lineage>
</organism>
<feature type="region of interest" description="Disordered" evidence="1">
    <location>
        <begin position="190"/>
        <end position="209"/>
    </location>
</feature>
<feature type="non-terminal residue" evidence="2">
    <location>
        <position position="314"/>
    </location>
</feature>
<gene>
    <name evidence="2" type="ORF">AGLY_013612</name>
</gene>
<proteinExistence type="predicted"/>
<dbReference type="AlphaFoldDB" id="A0A6G0T6U3"/>
<dbReference type="OrthoDB" id="6731210at2759"/>
<dbReference type="EMBL" id="VYZN01000054">
    <property type="protein sequence ID" value="KAE9526964.1"/>
    <property type="molecule type" value="Genomic_DNA"/>
</dbReference>
<accession>A0A6G0T6U3</accession>
<dbReference type="Proteomes" id="UP000475862">
    <property type="component" value="Unassembled WGS sequence"/>
</dbReference>
<keyword evidence="3" id="KW-1185">Reference proteome</keyword>
<sequence length="314" mass="35097">MLGRCVNHKQRDTVQIEWELQNLKYFKRKLIVDRRVLLLFNIFSFVKQIQKNKNIENYYSIITFFNRPLIGDNSDNDLRKNVLERKMETNLSEQTMNHNGNIKETSVHNSVIIILAFVKPTPPGPPLSAGVVVAGRTSAITGSGMPFMDDVLLWCPEAETKIDDFTECLGNEVSSLGELLQSEISSELDNALDGGGAVSQDGGEHSGDDDIFKQLSDSSALLEQFFDFVNCDIKEENNNNVMSTGNKNHAAVALLQELQRTNAGKKFNITTANPLLAEKLLNPVSQINPSLNQNSDMFINQNKYIKTEPSINDT</sequence>
<name>A0A6G0T6U3_APHGL</name>
<evidence type="ECO:0000313" key="2">
    <source>
        <dbReference type="EMBL" id="KAE9526964.1"/>
    </source>
</evidence>